<name>A0A135L2K4_9BACI</name>
<dbReference type="Pfam" id="PF03772">
    <property type="entry name" value="Competence"/>
    <property type="match status" value="1"/>
</dbReference>
<keyword evidence="3 6" id="KW-0812">Transmembrane</keyword>
<feature type="transmembrane region" description="Helical" evidence="6">
    <location>
        <begin position="56"/>
        <end position="74"/>
    </location>
</feature>
<reference evidence="9 10" key="1">
    <citation type="submission" date="2016-02" db="EMBL/GenBank/DDBJ databases">
        <title>Draft Genome for Tepidibacillus decaturensis nov. sp. Strain Z9, an Anaerobic, Moderately Thermophilic and Heterotrophic Bacterium from Deep Subsurface of the Illinois Basin, USA.</title>
        <authorList>
            <person name="Dong Y."/>
            <person name="Chang J.Y."/>
            <person name="Sanford R."/>
            <person name="Fouke B.W."/>
        </authorList>
    </citation>
    <scope>NUCLEOTIDE SEQUENCE [LARGE SCALE GENOMIC DNA]</scope>
    <source>
        <strain evidence="9 10">Z9</strain>
    </source>
</reference>
<proteinExistence type="predicted"/>
<feature type="transmembrane region" description="Helical" evidence="6">
    <location>
        <begin position="29"/>
        <end position="50"/>
    </location>
</feature>
<feature type="domain" description="DUF4131" evidence="8">
    <location>
        <begin position="27"/>
        <end position="199"/>
    </location>
</feature>
<evidence type="ECO:0000256" key="6">
    <source>
        <dbReference type="SAM" id="Phobius"/>
    </source>
</evidence>
<evidence type="ECO:0000256" key="1">
    <source>
        <dbReference type="ARBA" id="ARBA00004651"/>
    </source>
</evidence>
<comment type="caution">
    <text evidence="9">The sequence shown here is derived from an EMBL/GenBank/DDBJ whole genome shotgun (WGS) entry which is preliminary data.</text>
</comment>
<dbReference type="PANTHER" id="PTHR30619:SF7">
    <property type="entry name" value="BETA-LACTAMASE DOMAIN PROTEIN"/>
    <property type="match status" value="1"/>
</dbReference>
<keyword evidence="4 6" id="KW-1133">Transmembrane helix</keyword>
<feature type="transmembrane region" description="Helical" evidence="6">
    <location>
        <begin position="385"/>
        <end position="408"/>
    </location>
</feature>
<dbReference type="NCBIfam" id="TIGR00360">
    <property type="entry name" value="ComEC_N-term"/>
    <property type="match status" value="1"/>
</dbReference>
<evidence type="ECO:0000256" key="5">
    <source>
        <dbReference type="ARBA" id="ARBA00023136"/>
    </source>
</evidence>
<gene>
    <name evidence="9" type="ORF">U473_03315</name>
</gene>
<feature type="transmembrane region" description="Helical" evidence="6">
    <location>
        <begin position="291"/>
        <end position="324"/>
    </location>
</feature>
<dbReference type="STRING" id="1413211.U473_03315"/>
<sequence>MQRYPLFLLSLFWLTGLYLGYYQIDLSLFIWVIGLGLGFLLVALSIGSYYRKSKYRLVWLIFAVIIFAFFRMTLYQDQHQTQLSNEFVQEDQEIGIRGYIASTPMIDGDLVKLMVSPISYQWDQKEVPINSKEKVLVYIYLRTKSELQKVHEWENGMGIMLYGKLEKPQTAKNPGQFDYRNYLEKRGVYWKVEVDQPSTIKVSDRFSLLASLNRVKDKLTLQIDQLYTEPNAGFLKALLLGEDQQISEELKEDFSILGLSHLLAISGLHLSMITFVIFWLLTKIGLTREHIAITAGFVLIGYMFLTGASASVVRATLMALLMFYGLIYKRALFSLQSLATAFILMTFYQPMWIYDIGFQLSFVVTLTLIWGYSRVEKRIPIKQRWLRSTLTVLIITQFASFPLAFYYFHQYSLLSWLGNFLFVPIFSMVIPVSFALLFFSFFLSILLNR</sequence>
<keyword evidence="10" id="KW-1185">Reference proteome</keyword>
<dbReference type="Pfam" id="PF13567">
    <property type="entry name" value="DUF4131"/>
    <property type="match status" value="1"/>
</dbReference>
<feature type="transmembrane region" description="Helical" evidence="6">
    <location>
        <begin position="254"/>
        <end position="279"/>
    </location>
</feature>
<dbReference type="AlphaFoldDB" id="A0A135L2K4"/>
<evidence type="ECO:0000259" key="7">
    <source>
        <dbReference type="Pfam" id="PF03772"/>
    </source>
</evidence>
<dbReference type="OrthoDB" id="9761531at2"/>
<feature type="transmembrane region" description="Helical" evidence="6">
    <location>
        <begin position="331"/>
        <end position="350"/>
    </location>
</feature>
<organism evidence="9 10">
    <name type="scientific">Tepidibacillus decaturensis</name>
    <dbReference type="NCBI Taxonomy" id="1413211"/>
    <lineage>
        <taxon>Bacteria</taxon>
        <taxon>Bacillati</taxon>
        <taxon>Bacillota</taxon>
        <taxon>Bacilli</taxon>
        <taxon>Bacillales</taxon>
        <taxon>Bacillaceae</taxon>
        <taxon>Tepidibacillus</taxon>
    </lineage>
</organism>
<evidence type="ECO:0000313" key="9">
    <source>
        <dbReference type="EMBL" id="KXG43157.1"/>
    </source>
</evidence>
<dbReference type="Proteomes" id="UP000070352">
    <property type="component" value="Unassembled WGS sequence"/>
</dbReference>
<keyword evidence="5 6" id="KW-0472">Membrane</keyword>
<evidence type="ECO:0000256" key="3">
    <source>
        <dbReference type="ARBA" id="ARBA00022692"/>
    </source>
</evidence>
<feature type="transmembrane region" description="Helical" evidence="6">
    <location>
        <begin position="356"/>
        <end position="373"/>
    </location>
</feature>
<protein>
    <recommendedName>
        <fullName evidence="11">ComEC/Rec2-related protein domain-containing protein</fullName>
    </recommendedName>
</protein>
<dbReference type="GO" id="GO:0005886">
    <property type="term" value="C:plasma membrane"/>
    <property type="evidence" value="ECO:0007669"/>
    <property type="project" value="UniProtKB-SubCell"/>
</dbReference>
<dbReference type="InterPro" id="IPR004477">
    <property type="entry name" value="ComEC_N"/>
</dbReference>
<keyword evidence="2" id="KW-1003">Cell membrane</keyword>
<evidence type="ECO:0000259" key="8">
    <source>
        <dbReference type="Pfam" id="PF13567"/>
    </source>
</evidence>
<evidence type="ECO:0008006" key="11">
    <source>
        <dbReference type="Google" id="ProtNLM"/>
    </source>
</evidence>
<evidence type="ECO:0000256" key="2">
    <source>
        <dbReference type="ARBA" id="ARBA00022475"/>
    </source>
</evidence>
<feature type="transmembrane region" description="Helical" evidence="6">
    <location>
        <begin position="6"/>
        <end position="22"/>
    </location>
</feature>
<feature type="domain" description="ComEC/Rec2-related protein" evidence="7">
    <location>
        <begin position="238"/>
        <end position="443"/>
    </location>
</feature>
<evidence type="ECO:0000313" key="10">
    <source>
        <dbReference type="Proteomes" id="UP000070352"/>
    </source>
</evidence>
<comment type="subcellular location">
    <subcellularLocation>
        <location evidence="1">Cell membrane</location>
        <topology evidence="1">Multi-pass membrane protein</topology>
    </subcellularLocation>
</comment>
<dbReference type="PANTHER" id="PTHR30619">
    <property type="entry name" value="DNA INTERNALIZATION/COMPETENCE PROTEIN COMEC/REC2"/>
    <property type="match status" value="1"/>
</dbReference>
<dbReference type="InterPro" id="IPR025405">
    <property type="entry name" value="DUF4131"/>
</dbReference>
<feature type="transmembrane region" description="Helical" evidence="6">
    <location>
        <begin position="420"/>
        <end position="447"/>
    </location>
</feature>
<dbReference type="EMBL" id="LSKU01000001">
    <property type="protein sequence ID" value="KXG43157.1"/>
    <property type="molecule type" value="Genomic_DNA"/>
</dbReference>
<dbReference type="RefSeq" id="WP_068723297.1">
    <property type="nucleotide sequence ID" value="NZ_LSKU01000001.1"/>
</dbReference>
<evidence type="ECO:0000256" key="4">
    <source>
        <dbReference type="ARBA" id="ARBA00022989"/>
    </source>
</evidence>
<accession>A0A135L2K4</accession>
<dbReference type="InterPro" id="IPR052159">
    <property type="entry name" value="Competence_DNA_uptake"/>
</dbReference>